<evidence type="ECO:0000256" key="2">
    <source>
        <dbReference type="ARBA" id="ARBA00022448"/>
    </source>
</evidence>
<proteinExistence type="predicted"/>
<evidence type="ECO:0000313" key="11">
    <source>
        <dbReference type="EMBL" id="TWV48388.1"/>
    </source>
</evidence>
<dbReference type="PANTHER" id="PTHR11537">
    <property type="entry name" value="VOLTAGE-GATED POTASSIUM CHANNEL"/>
    <property type="match status" value="1"/>
</dbReference>
<keyword evidence="4 8" id="KW-1133">Transmembrane helix</keyword>
<protein>
    <submittedName>
        <fullName evidence="11">Two pore domain potassium channel family protein</fullName>
    </submittedName>
</protein>
<dbReference type="PANTHER" id="PTHR11537:SF254">
    <property type="entry name" value="POTASSIUM VOLTAGE-GATED CHANNEL PROTEIN SHAB"/>
    <property type="match status" value="1"/>
</dbReference>
<dbReference type="InterPro" id="IPR028325">
    <property type="entry name" value="VG_K_chnl"/>
</dbReference>
<evidence type="ECO:0000256" key="8">
    <source>
        <dbReference type="SAM" id="Phobius"/>
    </source>
</evidence>
<keyword evidence="2" id="KW-0813">Transport</keyword>
<feature type="transmembrane region" description="Helical" evidence="8">
    <location>
        <begin position="74"/>
        <end position="94"/>
    </location>
</feature>
<dbReference type="Gene3D" id="1.10.287.70">
    <property type="match status" value="1"/>
</dbReference>
<reference evidence="11 13" key="2">
    <citation type="submission" date="2019-07" db="EMBL/GenBank/DDBJ databases">
        <title>Genome Sequencing of Bacteroides fragilis.</title>
        <authorList>
            <person name="Pinto K.M."/>
            <person name="Ruoff K.L."/>
            <person name="Price C.E."/>
            <person name="Valls R.A."/>
            <person name="O'Toole G.A."/>
        </authorList>
    </citation>
    <scope>NUCLEOTIDE SEQUENCE [LARGE SCALE GENOMIC DNA]</scope>
    <source>
        <strain evidence="11 13">AD135F_3B</strain>
    </source>
</reference>
<accession>A0AB38PQN3</accession>
<evidence type="ECO:0000313" key="13">
    <source>
        <dbReference type="Proteomes" id="UP000319026"/>
    </source>
</evidence>
<dbReference type="GO" id="GO:0001508">
    <property type="term" value="P:action potential"/>
    <property type="evidence" value="ECO:0007669"/>
    <property type="project" value="TreeGrafter"/>
</dbReference>
<gene>
    <name evidence="11" type="ORF">FSA03_13430</name>
    <name evidence="10" type="ORF">FSA06_12595</name>
</gene>
<evidence type="ECO:0000256" key="6">
    <source>
        <dbReference type="ARBA" id="ARBA00023136"/>
    </source>
</evidence>
<comment type="subcellular location">
    <subcellularLocation>
        <location evidence="1">Membrane</location>
        <topology evidence="1">Multi-pass membrane protein</topology>
    </subcellularLocation>
</comment>
<dbReference type="SUPFAM" id="SSF81324">
    <property type="entry name" value="Voltage-gated potassium channels"/>
    <property type="match status" value="1"/>
</dbReference>
<dbReference type="Pfam" id="PF07885">
    <property type="entry name" value="Ion_trans_2"/>
    <property type="match status" value="1"/>
</dbReference>
<dbReference type="GO" id="GO:0005249">
    <property type="term" value="F:voltage-gated potassium channel activity"/>
    <property type="evidence" value="ECO:0007669"/>
    <property type="project" value="InterPro"/>
</dbReference>
<evidence type="ECO:0000259" key="9">
    <source>
        <dbReference type="Pfam" id="PF07885"/>
    </source>
</evidence>
<feature type="domain" description="Potassium channel" evidence="9">
    <location>
        <begin position="19"/>
        <end position="94"/>
    </location>
</feature>
<name>A0AB38PQN3_BACFG</name>
<evidence type="ECO:0000256" key="3">
    <source>
        <dbReference type="ARBA" id="ARBA00022692"/>
    </source>
</evidence>
<feature type="transmembrane region" description="Helical" evidence="8">
    <location>
        <begin position="12"/>
        <end position="33"/>
    </location>
</feature>
<dbReference type="Proteomes" id="UP000319026">
    <property type="component" value="Unassembled WGS sequence"/>
</dbReference>
<evidence type="ECO:0000313" key="12">
    <source>
        <dbReference type="Proteomes" id="UP000315444"/>
    </source>
</evidence>
<evidence type="ECO:0000256" key="1">
    <source>
        <dbReference type="ARBA" id="ARBA00004141"/>
    </source>
</evidence>
<dbReference type="InterPro" id="IPR013099">
    <property type="entry name" value="K_chnl_dom"/>
</dbReference>
<evidence type="ECO:0000256" key="7">
    <source>
        <dbReference type="ARBA" id="ARBA00023303"/>
    </source>
</evidence>
<reference evidence="10 12" key="1">
    <citation type="submission" date="2019-07" db="EMBL/GenBank/DDBJ databases">
        <title>Genome sequencing of Bacteroides fragilis.</title>
        <authorList>
            <person name="Galasyn E.V."/>
            <person name="Ruoff K.L."/>
            <person name="Price C.E."/>
            <person name="Valls R.A."/>
            <person name="O'Toole G.A."/>
        </authorList>
    </citation>
    <scope>NUCLEOTIDE SEQUENCE [LARGE SCALE GENOMIC DNA]</scope>
    <source>
        <strain evidence="10 12">AD135F_1B</strain>
    </source>
</reference>
<comment type="caution">
    <text evidence="11">The sequence shown here is derived from an EMBL/GenBank/DDBJ whole genome shotgun (WGS) entry which is preliminary data.</text>
</comment>
<keyword evidence="7 11" id="KW-0407">Ion channel</keyword>
<organism evidence="11 13">
    <name type="scientific">Bacteroides fragilis</name>
    <dbReference type="NCBI Taxonomy" id="817"/>
    <lineage>
        <taxon>Bacteria</taxon>
        <taxon>Pseudomonadati</taxon>
        <taxon>Bacteroidota</taxon>
        <taxon>Bacteroidia</taxon>
        <taxon>Bacteroidales</taxon>
        <taxon>Bacteroidaceae</taxon>
        <taxon>Bacteroides</taxon>
    </lineage>
</organism>
<keyword evidence="3 8" id="KW-0812">Transmembrane</keyword>
<dbReference type="EMBL" id="VOHV01000005">
    <property type="protein sequence ID" value="TWV41000.1"/>
    <property type="molecule type" value="Genomic_DNA"/>
</dbReference>
<dbReference type="EMBL" id="VOHT01000005">
    <property type="protein sequence ID" value="TWV48388.1"/>
    <property type="molecule type" value="Genomic_DNA"/>
</dbReference>
<keyword evidence="6 8" id="KW-0472">Membrane</keyword>
<evidence type="ECO:0000256" key="4">
    <source>
        <dbReference type="ARBA" id="ARBA00022989"/>
    </source>
</evidence>
<evidence type="ECO:0000313" key="10">
    <source>
        <dbReference type="EMBL" id="TWV41000.1"/>
    </source>
</evidence>
<sequence length="299" mass="35071">MVMRYLNNKSPLFGGILYFLIIPVFATVFLFLPTETWSANSDLENWWDCLYFSMVTITTLGFGDIAPITTLGRLLVAIETVSGVLFIGLFLNALSLQQSKIISEEEKKKHEENIREKERAKLLRHYKLIEPIINEFIIAIYEITTPLSNRNFAKIIINENFHFNDMSDLYYQSLKLASNPTKTVIHNYYEVQNKLCHNIERLLLEIDLSYWKNIEIACLNFLQKCNELDYSDSILGNFKIKLGNQKAIDYYSAVIKKYTGKLQYRQSNTMNQFIALYELIKYNIRFIEEIRQDFDKIKA</sequence>
<dbReference type="AlphaFoldDB" id="A0AB38PQN3"/>
<dbReference type="Proteomes" id="UP000315444">
    <property type="component" value="Unassembled WGS sequence"/>
</dbReference>
<evidence type="ECO:0000256" key="5">
    <source>
        <dbReference type="ARBA" id="ARBA00023065"/>
    </source>
</evidence>
<keyword evidence="5" id="KW-0406">Ion transport</keyword>
<dbReference type="GO" id="GO:0008076">
    <property type="term" value="C:voltage-gated potassium channel complex"/>
    <property type="evidence" value="ECO:0007669"/>
    <property type="project" value="InterPro"/>
</dbReference>
<feature type="transmembrane region" description="Helical" evidence="8">
    <location>
        <begin position="45"/>
        <end position="62"/>
    </location>
</feature>